<reference evidence="5 6" key="1">
    <citation type="journal article" date="2004" name="Extremophiles">
        <title>Halobacillus locisalis sp. nov., a halophilic bacterium isolated from a marine solar saltern of the Yellow Sea in Korea.</title>
        <authorList>
            <person name="Yoon J.H."/>
            <person name="Kang K.H."/>
            <person name="Oh T.K."/>
            <person name="Park Y.H."/>
        </authorList>
    </citation>
    <scope>NUCLEOTIDE SEQUENCE [LARGE SCALE GENOMIC DNA]</scope>
    <source>
        <strain evidence="5 6">KCTC 3788</strain>
    </source>
</reference>
<dbReference type="NCBIfam" id="TIGR01509">
    <property type="entry name" value="HAD-SF-IA-v3"/>
    <property type="match status" value="1"/>
</dbReference>
<evidence type="ECO:0000313" key="6">
    <source>
        <dbReference type="Proteomes" id="UP000571017"/>
    </source>
</evidence>
<sequence length="218" mass="25485">MKAVLFDLDGTLLDRDRTLLYFLENQYNRFFQNGQEKRRFMKRFIELDRGGYTPKSEVYPLLAEEFNFYNQEDLLEDYNENLQEYCQPFTGLLPMLEKLKSHYKLGIITNGRETMQASMIHKLGISRYFDSIVISETEGIKKPDPALFHLACERLQVAPHEAVFVGDHPENDIAAAQFVGMRGFWIMNERYDCAHADEYITDLDHLPFAIHAEGRVTQ</sequence>
<dbReference type="Gene3D" id="3.40.50.1000">
    <property type="entry name" value="HAD superfamily/HAD-like"/>
    <property type="match status" value="1"/>
</dbReference>
<dbReference type="PANTHER" id="PTHR46470">
    <property type="entry name" value="N-ACYLNEURAMINATE-9-PHOSPHATASE"/>
    <property type="match status" value="1"/>
</dbReference>
<evidence type="ECO:0000256" key="1">
    <source>
        <dbReference type="ARBA" id="ARBA00001946"/>
    </source>
</evidence>
<dbReference type="NCBIfam" id="TIGR01549">
    <property type="entry name" value="HAD-SF-IA-v1"/>
    <property type="match status" value="1"/>
</dbReference>
<evidence type="ECO:0000256" key="2">
    <source>
        <dbReference type="ARBA" id="ARBA00022723"/>
    </source>
</evidence>
<dbReference type="Pfam" id="PF13419">
    <property type="entry name" value="HAD_2"/>
    <property type="match status" value="1"/>
</dbReference>
<dbReference type="InterPro" id="IPR023214">
    <property type="entry name" value="HAD_sf"/>
</dbReference>
<organism evidence="5 6">
    <name type="scientific">Halobacillus locisalis</name>
    <dbReference type="NCBI Taxonomy" id="220753"/>
    <lineage>
        <taxon>Bacteria</taxon>
        <taxon>Bacillati</taxon>
        <taxon>Bacillota</taxon>
        <taxon>Bacilli</taxon>
        <taxon>Bacillales</taxon>
        <taxon>Bacillaceae</taxon>
        <taxon>Halobacillus</taxon>
    </lineage>
</organism>
<dbReference type="InterPro" id="IPR051400">
    <property type="entry name" value="HAD-like_hydrolase"/>
</dbReference>
<dbReference type="GO" id="GO:0044281">
    <property type="term" value="P:small molecule metabolic process"/>
    <property type="evidence" value="ECO:0007669"/>
    <property type="project" value="UniProtKB-ARBA"/>
</dbReference>
<keyword evidence="6" id="KW-1185">Reference proteome</keyword>
<comment type="cofactor">
    <cofactor evidence="1">
        <name>Mg(2+)</name>
        <dbReference type="ChEBI" id="CHEBI:18420"/>
    </cofactor>
</comment>
<dbReference type="EMBL" id="JACEFG010000001">
    <property type="protein sequence ID" value="MBA2173786.1"/>
    <property type="molecule type" value="Genomic_DNA"/>
</dbReference>
<dbReference type="Gene3D" id="1.10.150.520">
    <property type="match status" value="1"/>
</dbReference>
<dbReference type="InterPro" id="IPR006439">
    <property type="entry name" value="HAD-SF_hydro_IA"/>
</dbReference>
<dbReference type="SFLD" id="SFLDS00003">
    <property type="entry name" value="Haloacid_Dehalogenase"/>
    <property type="match status" value="1"/>
</dbReference>
<keyword evidence="2" id="KW-0479">Metal-binding</keyword>
<dbReference type="SFLD" id="SFLDG01135">
    <property type="entry name" value="C1.5.6:_HAD__Beta-PGM__Phospha"/>
    <property type="match status" value="1"/>
</dbReference>
<dbReference type="Proteomes" id="UP000571017">
    <property type="component" value="Unassembled WGS sequence"/>
</dbReference>
<dbReference type="PANTHER" id="PTHR46470:SF2">
    <property type="entry name" value="GLYCERALDEHYDE 3-PHOSPHATE PHOSPHATASE"/>
    <property type="match status" value="1"/>
</dbReference>
<gene>
    <name evidence="5" type="ORF">H0266_02630</name>
</gene>
<evidence type="ECO:0000256" key="3">
    <source>
        <dbReference type="ARBA" id="ARBA00022801"/>
    </source>
</evidence>
<comment type="caution">
    <text evidence="5">The sequence shown here is derived from an EMBL/GenBank/DDBJ whole genome shotgun (WGS) entry which is preliminary data.</text>
</comment>
<dbReference type="GO" id="GO:0016791">
    <property type="term" value="F:phosphatase activity"/>
    <property type="evidence" value="ECO:0007669"/>
    <property type="project" value="TreeGrafter"/>
</dbReference>
<keyword evidence="3 5" id="KW-0378">Hydrolase</keyword>
<dbReference type="GO" id="GO:0046872">
    <property type="term" value="F:metal ion binding"/>
    <property type="evidence" value="ECO:0007669"/>
    <property type="project" value="UniProtKB-KW"/>
</dbReference>
<dbReference type="RefSeq" id="WP_181470822.1">
    <property type="nucleotide sequence ID" value="NZ_JACEFG010000001.1"/>
</dbReference>
<proteinExistence type="predicted"/>
<dbReference type="SUPFAM" id="SSF56784">
    <property type="entry name" value="HAD-like"/>
    <property type="match status" value="1"/>
</dbReference>
<dbReference type="AlphaFoldDB" id="A0A838CQ70"/>
<keyword evidence="4" id="KW-0460">Magnesium</keyword>
<evidence type="ECO:0000256" key="4">
    <source>
        <dbReference type="ARBA" id="ARBA00022842"/>
    </source>
</evidence>
<evidence type="ECO:0000313" key="5">
    <source>
        <dbReference type="EMBL" id="MBA2173786.1"/>
    </source>
</evidence>
<accession>A0A838CQ70</accession>
<dbReference type="InterPro" id="IPR041492">
    <property type="entry name" value="HAD_2"/>
</dbReference>
<protein>
    <submittedName>
        <fullName evidence="5">HAD family hydrolase</fullName>
    </submittedName>
</protein>
<dbReference type="InterPro" id="IPR036412">
    <property type="entry name" value="HAD-like_sf"/>
</dbReference>
<name>A0A838CQ70_9BACI</name>
<dbReference type="SFLD" id="SFLDG01129">
    <property type="entry name" value="C1.5:_HAD__Beta-PGM__Phosphata"/>
    <property type="match status" value="1"/>
</dbReference>